<organism evidence="2 3">
    <name type="scientific">Sistotremastrum suecicum HHB10207 ss-3</name>
    <dbReference type="NCBI Taxonomy" id="1314776"/>
    <lineage>
        <taxon>Eukaryota</taxon>
        <taxon>Fungi</taxon>
        <taxon>Dikarya</taxon>
        <taxon>Basidiomycota</taxon>
        <taxon>Agaricomycotina</taxon>
        <taxon>Agaricomycetes</taxon>
        <taxon>Sistotremastrales</taxon>
        <taxon>Sistotremastraceae</taxon>
        <taxon>Sistotremastrum</taxon>
    </lineage>
</organism>
<gene>
    <name evidence="2" type="ORF">SISSUDRAFT_1056359</name>
</gene>
<sequence length="77" mass="8493">MAPTEVKPRPVRRQDRQDRQKRPFMSKSSPPIQSMSCRPGPPDRSKAASSSVGDESSIAFQFSRSSDSTQATPLCKP</sequence>
<proteinExistence type="predicted"/>
<feature type="compositionally biased region" description="Polar residues" evidence="1">
    <location>
        <begin position="26"/>
        <end position="36"/>
    </location>
</feature>
<dbReference type="Proteomes" id="UP000076798">
    <property type="component" value="Unassembled WGS sequence"/>
</dbReference>
<reference evidence="2 3" key="1">
    <citation type="journal article" date="2016" name="Mol. Biol. Evol.">
        <title>Comparative Genomics of Early-Diverging Mushroom-Forming Fungi Provides Insights into the Origins of Lignocellulose Decay Capabilities.</title>
        <authorList>
            <person name="Nagy L.G."/>
            <person name="Riley R."/>
            <person name="Tritt A."/>
            <person name="Adam C."/>
            <person name="Daum C."/>
            <person name="Floudas D."/>
            <person name="Sun H."/>
            <person name="Yadav J.S."/>
            <person name="Pangilinan J."/>
            <person name="Larsson K.H."/>
            <person name="Matsuura K."/>
            <person name="Barry K."/>
            <person name="Labutti K."/>
            <person name="Kuo R."/>
            <person name="Ohm R.A."/>
            <person name="Bhattacharya S.S."/>
            <person name="Shirouzu T."/>
            <person name="Yoshinaga Y."/>
            <person name="Martin F.M."/>
            <person name="Grigoriev I.V."/>
            <person name="Hibbett D.S."/>
        </authorList>
    </citation>
    <scope>NUCLEOTIDE SEQUENCE [LARGE SCALE GENOMIC DNA]</scope>
    <source>
        <strain evidence="2 3">HHB10207 ss-3</strain>
    </source>
</reference>
<keyword evidence="3" id="KW-1185">Reference proteome</keyword>
<accession>A0A165WZI7</accession>
<feature type="compositionally biased region" description="Polar residues" evidence="1">
    <location>
        <begin position="47"/>
        <end position="77"/>
    </location>
</feature>
<protein>
    <submittedName>
        <fullName evidence="2">Uncharacterized protein</fullName>
    </submittedName>
</protein>
<evidence type="ECO:0000256" key="1">
    <source>
        <dbReference type="SAM" id="MobiDB-lite"/>
    </source>
</evidence>
<name>A0A165WZI7_9AGAM</name>
<dbReference type="AlphaFoldDB" id="A0A165WZI7"/>
<dbReference type="EMBL" id="KV428492">
    <property type="protein sequence ID" value="KZT31682.1"/>
    <property type="molecule type" value="Genomic_DNA"/>
</dbReference>
<evidence type="ECO:0000313" key="2">
    <source>
        <dbReference type="EMBL" id="KZT31682.1"/>
    </source>
</evidence>
<feature type="compositionally biased region" description="Basic and acidic residues" evidence="1">
    <location>
        <begin position="1"/>
        <end position="21"/>
    </location>
</feature>
<feature type="region of interest" description="Disordered" evidence="1">
    <location>
        <begin position="1"/>
        <end position="77"/>
    </location>
</feature>
<evidence type="ECO:0000313" key="3">
    <source>
        <dbReference type="Proteomes" id="UP000076798"/>
    </source>
</evidence>